<feature type="region of interest" description="Disordered" evidence="2">
    <location>
        <begin position="709"/>
        <end position="745"/>
    </location>
</feature>
<organism evidence="4 5">
    <name type="scientific">Durusdinium trenchii</name>
    <dbReference type="NCBI Taxonomy" id="1381693"/>
    <lineage>
        <taxon>Eukaryota</taxon>
        <taxon>Sar</taxon>
        <taxon>Alveolata</taxon>
        <taxon>Dinophyceae</taxon>
        <taxon>Suessiales</taxon>
        <taxon>Symbiodiniaceae</taxon>
        <taxon>Durusdinium</taxon>
    </lineage>
</organism>
<dbReference type="InterPro" id="IPR052640">
    <property type="entry name" value="Gemin-5"/>
</dbReference>
<dbReference type="PANTHER" id="PTHR46362:SF1">
    <property type="entry name" value="GEM-ASSOCIATED PROTEIN 5"/>
    <property type="match status" value="1"/>
</dbReference>
<accession>A0ABP0IRK7</accession>
<dbReference type="Gene3D" id="2.130.10.10">
    <property type="entry name" value="YVTN repeat-like/Quinoprotein amine dehydrogenase"/>
    <property type="match status" value="2"/>
</dbReference>
<feature type="region of interest" description="Disordered" evidence="2">
    <location>
        <begin position="424"/>
        <end position="452"/>
    </location>
</feature>
<name>A0ABP0IRK7_9DINO</name>
<comment type="caution">
    <text evidence="4">The sequence shown here is derived from an EMBL/GenBank/DDBJ whole genome shotgun (WGS) entry which is preliminary data.</text>
</comment>
<dbReference type="PANTHER" id="PTHR46362">
    <property type="entry name" value="GEM-ASSOCIATED PROTEIN 5"/>
    <property type="match status" value="1"/>
</dbReference>
<gene>
    <name evidence="4" type="ORF">CCMP2556_LOCUS7976</name>
</gene>
<reference evidence="4 5" key="1">
    <citation type="submission" date="2024-02" db="EMBL/GenBank/DDBJ databases">
        <authorList>
            <person name="Chen Y."/>
            <person name="Shah S."/>
            <person name="Dougan E. K."/>
            <person name="Thang M."/>
            <person name="Chan C."/>
        </authorList>
    </citation>
    <scope>NUCLEOTIDE SEQUENCE [LARGE SCALE GENOMIC DNA]</scope>
</reference>
<dbReference type="SMART" id="SM00320">
    <property type="entry name" value="WD40"/>
    <property type="match status" value="4"/>
</dbReference>
<dbReference type="InterPro" id="IPR036322">
    <property type="entry name" value="WD40_repeat_dom_sf"/>
</dbReference>
<evidence type="ECO:0000256" key="2">
    <source>
        <dbReference type="SAM" id="MobiDB-lite"/>
    </source>
</evidence>
<dbReference type="EMBL" id="CAXAMN010003558">
    <property type="protein sequence ID" value="CAK9005194.1"/>
    <property type="molecule type" value="Genomic_DNA"/>
</dbReference>
<evidence type="ECO:0000313" key="5">
    <source>
        <dbReference type="Proteomes" id="UP001642484"/>
    </source>
</evidence>
<sequence length="1537" mass="165731">MLAVEVLFPTSANWYSSHVVDALPDGRVVVATNQAATLLTASDRRVPGRAALQSRVSGVAISEELLAACCTDRVVHALRPSLETLGIHKEHHAEPSAIVNLKGLVISGDKRGALCLWTPPSKTVERLLPQKESVISLAVSTPRHCVAVGYHSGTVAVIALENHGVFCFRLRASVQSLSWLPDGTGLISACQDQSVQLWRLQPSGEEAEAEIQISPAAGPRDESKSWTSVCALSDSLILFSGSRGELFLWEESRSKPWRAAPVHTRPIFGLKAVGSDHVITTGMDRFIVLWTVSSGSPPQMKWRLCSLGGHVTALRADQNLACLGCGDNSLRVMDLMHREHRQHCWVAWKGLRTAVTSLASSGRGVWGYGLQDGSFGVLAINDSEGAGAAEPLCTRSHPGPVTEVCWMHLGGAGQAVPDTAPMSAVAEDAKAASGDSKGSKKSKAKKEEKKNWEECRSSIQGLGLVSLSAGHKVFYTPAQGTSVTLQLRPVGGVPAVPGAACVWPLEKLPKTGDEVLVVAATHQAGEATVETNSFQFFQIEGEELRCMAVMPAEGLEGGASCMSLQCEPTPATGKRSRCRLACGTSKGGLVVFQLNWPPNGSGTAQMVRSESVNISPLPEVVARNCHSKAVADVQWRPRSDKEHHLLSAGQDGLLKIWYFEPKDGASNAALTLRSAYASSGALLACWDPSDEDPVVLAGGREQLAFAWRPEASTETAPKEVIAEATRSTPSRGPRERKVQPGASVKQEKSSSLLSLTSAALYQQSSKARALELARVAADGDGELWFGEGLATGCGLRAKGMWSDASPGRRSRTLTEAIFCNCQSLADHWLTLEVAHKKDEDPHRARLLQFWAPDVDVADTTMDTAAQGAVAVSALWLWAALAEKPQEVLAELVATGEPLHHRTAAALALGRLEEAVSIYLTNELFAEALLLARLRLPFRHPLVLHVYRSWAQDLLRRQRHDQAALCFLATKEFGRALACLEDWLSSSNALGRRLGPNPLRMAGAFAAACCAQRLVKAEKLRDAESGEDGDCDTTLAFDHRSWWGFPELRAAVQAWKRYMVEALFTGDASAALRIARVGPLHRDLSPGERFLRGVFSGYASGMAWWLQLGEEGDWSEAECPLAAFVGTGASIALGVSEDIDWDFEWRALTWLPAWTSEEEFLLTATVELGRACEAWASGGRNAEAPRTHLHKAINALMKGAKAQSTPESLEGLQQITLPLKRLAALLRSDARGSLCVRAAASGPERCGGGEDGPVTKTVELMLQQMRDLGEGSAAKDEEDALEGGDSWEPLGRVLFGRPNTKLAEIFCLGREYQRLRWNASRKAISDEEMPLSALEELQELVPKLPLDLVPDAWVVSEQLQQAVLAAASSCGLKGVASGMLQEDEDDSSPEAMIAKCVRRLSALHRSCGVPGLVPLAVSGWFSEWLATAPEELPEDDVEEDLLEGPAAITSELLEQLAELLPQCWKTEDSSDHSVAPELLSLEAFEHLKWSSRLSLAKQISSACHGAAALLRELEAPEKKEPSGCGPRAVRSSMLDRTP</sequence>
<feature type="repeat" description="WD" evidence="1">
    <location>
        <begin position="174"/>
        <end position="208"/>
    </location>
</feature>
<evidence type="ECO:0000259" key="3">
    <source>
        <dbReference type="Pfam" id="PF23774"/>
    </source>
</evidence>
<feature type="domain" description="Gem-associated protein 5 TPR" evidence="3">
    <location>
        <begin position="892"/>
        <end position="980"/>
    </location>
</feature>
<dbReference type="Pfam" id="PF00400">
    <property type="entry name" value="WD40"/>
    <property type="match status" value="1"/>
</dbReference>
<protein>
    <recommendedName>
        <fullName evidence="3">Gem-associated protein 5 TPR domain-containing protein</fullName>
    </recommendedName>
</protein>
<dbReference type="SUPFAM" id="SSF50978">
    <property type="entry name" value="WD40 repeat-like"/>
    <property type="match status" value="2"/>
</dbReference>
<dbReference type="InterPro" id="IPR015943">
    <property type="entry name" value="WD40/YVTN_repeat-like_dom_sf"/>
</dbReference>
<evidence type="ECO:0000256" key="1">
    <source>
        <dbReference type="PROSITE-ProRule" id="PRU00221"/>
    </source>
</evidence>
<keyword evidence="1" id="KW-0853">WD repeat</keyword>
<feature type="repeat" description="WD" evidence="1">
    <location>
        <begin position="623"/>
        <end position="657"/>
    </location>
</feature>
<dbReference type="PROSITE" id="PS50082">
    <property type="entry name" value="WD_REPEATS_2"/>
    <property type="match status" value="2"/>
</dbReference>
<proteinExistence type="predicted"/>
<keyword evidence="5" id="KW-1185">Reference proteome</keyword>
<dbReference type="InterPro" id="IPR001680">
    <property type="entry name" value="WD40_rpt"/>
</dbReference>
<dbReference type="Proteomes" id="UP001642484">
    <property type="component" value="Unassembled WGS sequence"/>
</dbReference>
<evidence type="ECO:0000313" key="4">
    <source>
        <dbReference type="EMBL" id="CAK9005194.1"/>
    </source>
</evidence>
<dbReference type="Pfam" id="PF23774">
    <property type="entry name" value="TPR_GEMI5"/>
    <property type="match status" value="1"/>
</dbReference>
<feature type="region of interest" description="Disordered" evidence="2">
    <location>
        <begin position="1513"/>
        <end position="1537"/>
    </location>
</feature>
<dbReference type="InterPro" id="IPR056421">
    <property type="entry name" value="TPR_GEMI5"/>
</dbReference>